<protein>
    <submittedName>
        <fullName evidence="1">Uncharacterized protein</fullName>
    </submittedName>
</protein>
<proteinExistence type="predicted"/>
<reference evidence="1 2" key="1">
    <citation type="submission" date="2020-05" db="EMBL/GenBank/DDBJ databases">
        <title>The draft genome sequence of Maribacter arenosus CAU 1321.</title>
        <authorList>
            <person name="Mu L."/>
        </authorList>
    </citation>
    <scope>NUCLEOTIDE SEQUENCE [LARGE SCALE GENOMIC DNA]</scope>
    <source>
        <strain evidence="1 2">CAU 1321</strain>
    </source>
</reference>
<dbReference type="RefSeq" id="WP_188313501.1">
    <property type="nucleotide sequence ID" value="NZ_JABTCG010000002.1"/>
</dbReference>
<keyword evidence="2" id="KW-1185">Reference proteome</keyword>
<sequence length="85" mass="9943">MNPNNDVIYEATSKLEQLIHIPIEINSREEDYEAILTIKGQQFIVESKSKIRTSNRGLILSQLEQLKRQSDRPIIVIADFIEKRY</sequence>
<gene>
    <name evidence="1" type="ORF">HPE63_06795</name>
</gene>
<organism evidence="1 2">
    <name type="scientific">Maribacter arenosus</name>
    <dbReference type="NCBI Taxonomy" id="1854708"/>
    <lineage>
        <taxon>Bacteria</taxon>
        <taxon>Pseudomonadati</taxon>
        <taxon>Bacteroidota</taxon>
        <taxon>Flavobacteriia</taxon>
        <taxon>Flavobacteriales</taxon>
        <taxon>Flavobacteriaceae</taxon>
        <taxon>Maribacter</taxon>
    </lineage>
</organism>
<dbReference type="EMBL" id="JABTCG010000002">
    <property type="protein sequence ID" value="MBD0850371.1"/>
    <property type="molecule type" value="Genomic_DNA"/>
</dbReference>
<evidence type="ECO:0000313" key="2">
    <source>
        <dbReference type="Proteomes" id="UP000598350"/>
    </source>
</evidence>
<dbReference type="Proteomes" id="UP000598350">
    <property type="component" value="Unassembled WGS sequence"/>
</dbReference>
<comment type="caution">
    <text evidence="1">The sequence shown here is derived from an EMBL/GenBank/DDBJ whole genome shotgun (WGS) entry which is preliminary data.</text>
</comment>
<name>A0ABR7VAN6_9FLAO</name>
<accession>A0ABR7VAN6</accession>
<evidence type="ECO:0000313" key="1">
    <source>
        <dbReference type="EMBL" id="MBD0850371.1"/>
    </source>
</evidence>